<dbReference type="InterPro" id="IPR010699">
    <property type="entry name" value="DUF1275"/>
</dbReference>
<dbReference type="Pfam" id="PF06912">
    <property type="entry name" value="DUF1275"/>
    <property type="match status" value="1"/>
</dbReference>
<comment type="caution">
    <text evidence="2">The sequence shown here is derived from an EMBL/GenBank/DDBJ whole genome shotgun (WGS) entry which is preliminary data.</text>
</comment>
<feature type="transmembrane region" description="Helical" evidence="1">
    <location>
        <begin position="62"/>
        <end position="79"/>
    </location>
</feature>
<gene>
    <name evidence="2" type="ORF">Arub01_53820</name>
</gene>
<dbReference type="PROSITE" id="PS51257">
    <property type="entry name" value="PROKAR_LIPOPROTEIN"/>
    <property type="match status" value="1"/>
</dbReference>
<evidence type="ECO:0000313" key="3">
    <source>
        <dbReference type="Proteomes" id="UP001165124"/>
    </source>
</evidence>
<keyword evidence="1" id="KW-1133">Transmembrane helix</keyword>
<dbReference type="PANTHER" id="PTHR37314">
    <property type="entry name" value="SLR0142 PROTEIN"/>
    <property type="match status" value="1"/>
</dbReference>
<feature type="transmembrane region" description="Helical" evidence="1">
    <location>
        <begin position="169"/>
        <end position="190"/>
    </location>
</feature>
<dbReference type="AlphaFoldDB" id="A0A9W6PZB4"/>
<feature type="transmembrane region" description="Helical" evidence="1">
    <location>
        <begin position="196"/>
        <end position="213"/>
    </location>
</feature>
<protein>
    <recommendedName>
        <fullName evidence="4">DUF1275 domain-containing protein</fullName>
    </recommendedName>
</protein>
<dbReference type="RefSeq" id="WP_067912916.1">
    <property type="nucleotide sequence ID" value="NZ_BSRZ01000020.1"/>
</dbReference>
<dbReference type="PANTHER" id="PTHR37314:SF4">
    <property type="entry name" value="UPF0700 TRANSMEMBRANE PROTEIN YOAK"/>
    <property type="match status" value="1"/>
</dbReference>
<keyword evidence="1" id="KW-0812">Transmembrane</keyword>
<keyword evidence="1" id="KW-0472">Membrane</keyword>
<evidence type="ECO:0000256" key="1">
    <source>
        <dbReference type="SAM" id="Phobius"/>
    </source>
</evidence>
<feature type="transmembrane region" description="Helical" evidence="1">
    <location>
        <begin position="12"/>
        <end position="42"/>
    </location>
</feature>
<feature type="transmembrane region" description="Helical" evidence="1">
    <location>
        <begin position="91"/>
        <end position="110"/>
    </location>
</feature>
<feature type="transmembrane region" description="Helical" evidence="1">
    <location>
        <begin position="122"/>
        <end position="141"/>
    </location>
</feature>
<name>A0A9W6PZB4_9ACTN</name>
<dbReference type="EMBL" id="BSRZ01000020">
    <property type="protein sequence ID" value="GLW67139.1"/>
    <property type="molecule type" value="Genomic_DNA"/>
</dbReference>
<evidence type="ECO:0000313" key="2">
    <source>
        <dbReference type="EMBL" id="GLW67139.1"/>
    </source>
</evidence>
<evidence type="ECO:0008006" key="4">
    <source>
        <dbReference type="Google" id="ProtNLM"/>
    </source>
</evidence>
<accession>A0A9W6PZB4</accession>
<keyword evidence="3" id="KW-1185">Reference proteome</keyword>
<organism evidence="2 3">
    <name type="scientific">Actinomadura rubrobrunea</name>
    <dbReference type="NCBI Taxonomy" id="115335"/>
    <lineage>
        <taxon>Bacteria</taxon>
        <taxon>Bacillati</taxon>
        <taxon>Actinomycetota</taxon>
        <taxon>Actinomycetes</taxon>
        <taxon>Streptosporangiales</taxon>
        <taxon>Thermomonosporaceae</taxon>
        <taxon>Actinomadura</taxon>
    </lineage>
</organism>
<dbReference type="Proteomes" id="UP001165124">
    <property type="component" value="Unassembled WGS sequence"/>
</dbReference>
<reference evidence="2" key="1">
    <citation type="submission" date="2023-02" db="EMBL/GenBank/DDBJ databases">
        <title>Actinomadura rubrobrunea NBRC 14622.</title>
        <authorList>
            <person name="Ichikawa N."/>
            <person name="Sato H."/>
            <person name="Tonouchi N."/>
        </authorList>
    </citation>
    <scope>NUCLEOTIDE SEQUENCE</scope>
    <source>
        <strain evidence="2">NBRC 14622</strain>
    </source>
</reference>
<sequence length="225" mass="22562">MTRIAERDLPRGTALVTMALAACAGAVDLLAFAGLGGVFAGVVTGNLVVAGAGIGTGGFGKIGSAVLATAGFTAGLVAWSRLWRRRPRAILGQLAAEFAVLAVVAGGWLAARGRPGPVAAQLLLVLLATAMGGQSITALRLHSVTTYMTGMITGALHDLVTGRSADPLAALRQIAALVAGAMLASAVFVVARGAVALLPAGLVAAAIVVRLLGERAAARRRRTVR</sequence>
<proteinExistence type="predicted"/>